<keyword evidence="3 9" id="KW-0812">Transmembrane</keyword>
<dbReference type="CDD" id="cd18580">
    <property type="entry name" value="ABC_6TM_ABCC_D2"/>
    <property type="match status" value="1"/>
</dbReference>
<feature type="transmembrane region" description="Helical" evidence="9">
    <location>
        <begin position="232"/>
        <end position="255"/>
    </location>
</feature>
<dbReference type="InterPro" id="IPR003593">
    <property type="entry name" value="AAA+_ATPase"/>
</dbReference>
<keyword evidence="8 9" id="KW-0472">Membrane</keyword>
<evidence type="ECO:0000256" key="9">
    <source>
        <dbReference type="SAM" id="Phobius"/>
    </source>
</evidence>
<feature type="domain" description="ABC transporter" evidence="10">
    <location>
        <begin position="405"/>
        <end position="623"/>
    </location>
</feature>
<dbReference type="CDD" id="cd03250">
    <property type="entry name" value="ABCC_MRP_domain1"/>
    <property type="match status" value="1"/>
</dbReference>
<dbReference type="Gene3D" id="3.40.50.300">
    <property type="entry name" value="P-loop containing nucleotide triphosphate hydrolases"/>
    <property type="match status" value="2"/>
</dbReference>
<evidence type="ECO:0000313" key="12">
    <source>
        <dbReference type="EMBL" id="KAJ3656704.1"/>
    </source>
</evidence>
<comment type="subcellular location">
    <subcellularLocation>
        <location evidence="1">Membrane</location>
        <topology evidence="1">Multi-pass membrane protein</topology>
    </subcellularLocation>
</comment>
<dbReference type="PROSITE" id="PS50893">
    <property type="entry name" value="ABC_TRANSPORTER_2"/>
    <property type="match status" value="2"/>
</dbReference>
<dbReference type="InterPro" id="IPR003439">
    <property type="entry name" value="ABC_transporter-like_ATP-bd"/>
</dbReference>
<dbReference type="InterPro" id="IPR017871">
    <property type="entry name" value="ABC_transporter-like_CS"/>
</dbReference>
<feature type="domain" description="ABC transporter" evidence="10">
    <location>
        <begin position="997"/>
        <end position="1223"/>
    </location>
</feature>
<organism evidence="12 13">
    <name type="scientific">Zophobas morio</name>
    <dbReference type="NCBI Taxonomy" id="2755281"/>
    <lineage>
        <taxon>Eukaryota</taxon>
        <taxon>Metazoa</taxon>
        <taxon>Ecdysozoa</taxon>
        <taxon>Arthropoda</taxon>
        <taxon>Hexapoda</taxon>
        <taxon>Insecta</taxon>
        <taxon>Pterygota</taxon>
        <taxon>Neoptera</taxon>
        <taxon>Endopterygota</taxon>
        <taxon>Coleoptera</taxon>
        <taxon>Polyphaga</taxon>
        <taxon>Cucujiformia</taxon>
        <taxon>Tenebrionidae</taxon>
        <taxon>Zophobas</taxon>
    </lineage>
</organism>
<dbReference type="InterPro" id="IPR036640">
    <property type="entry name" value="ABC1_TM_sf"/>
</dbReference>
<evidence type="ECO:0000256" key="5">
    <source>
        <dbReference type="ARBA" id="ARBA00022741"/>
    </source>
</evidence>
<dbReference type="AlphaFoldDB" id="A0AA38IKT7"/>
<dbReference type="InterPro" id="IPR027417">
    <property type="entry name" value="P-loop_NTPase"/>
</dbReference>
<dbReference type="InterPro" id="IPR050173">
    <property type="entry name" value="ABC_transporter_C-like"/>
</dbReference>
<feature type="transmembrane region" description="Helical" evidence="9">
    <location>
        <begin position="794"/>
        <end position="815"/>
    </location>
</feature>
<dbReference type="FunFam" id="1.20.1560.10:FF:000026">
    <property type="entry name" value="Multidrug resistance-associated protein lethal(2)03659"/>
    <property type="match status" value="1"/>
</dbReference>
<feature type="transmembrane region" description="Helical" evidence="9">
    <location>
        <begin position="77"/>
        <end position="99"/>
    </location>
</feature>
<feature type="transmembrane region" description="Helical" evidence="9">
    <location>
        <begin position="130"/>
        <end position="151"/>
    </location>
</feature>
<keyword evidence="2" id="KW-0813">Transport</keyword>
<keyword evidence="13" id="KW-1185">Reference proteome</keyword>
<dbReference type="FunFam" id="3.40.50.300:FF:000163">
    <property type="entry name" value="Multidrug resistance-associated protein member 4"/>
    <property type="match status" value="1"/>
</dbReference>
<evidence type="ECO:0000313" key="13">
    <source>
        <dbReference type="Proteomes" id="UP001168821"/>
    </source>
</evidence>
<dbReference type="PANTHER" id="PTHR24223:SF448">
    <property type="entry name" value="FI20146P1-RELATED"/>
    <property type="match status" value="1"/>
</dbReference>
<dbReference type="PROSITE" id="PS00211">
    <property type="entry name" value="ABC_TRANSPORTER_1"/>
    <property type="match status" value="1"/>
</dbReference>
<dbReference type="CDD" id="cd03244">
    <property type="entry name" value="ABCC_MRP_domain2"/>
    <property type="match status" value="1"/>
</dbReference>
<dbReference type="FunFam" id="3.40.50.300:FF:000973">
    <property type="entry name" value="Multidrug resistance-associated protein 4"/>
    <property type="match status" value="1"/>
</dbReference>
<evidence type="ECO:0000256" key="4">
    <source>
        <dbReference type="ARBA" id="ARBA00022737"/>
    </source>
</evidence>
<dbReference type="GO" id="GO:0016020">
    <property type="term" value="C:membrane"/>
    <property type="evidence" value="ECO:0007669"/>
    <property type="project" value="UniProtKB-SubCell"/>
</dbReference>
<keyword evidence="7 9" id="KW-1133">Transmembrane helix</keyword>
<feature type="transmembrane region" description="Helical" evidence="9">
    <location>
        <begin position="724"/>
        <end position="744"/>
    </location>
</feature>
<keyword evidence="4" id="KW-0677">Repeat</keyword>
<feature type="domain" description="ABC transmembrane type-1" evidence="11">
    <location>
        <begin position="669"/>
        <end position="964"/>
    </location>
</feature>
<dbReference type="PANTHER" id="PTHR24223">
    <property type="entry name" value="ATP-BINDING CASSETTE SUB-FAMILY C"/>
    <property type="match status" value="1"/>
</dbReference>
<evidence type="ECO:0000259" key="11">
    <source>
        <dbReference type="PROSITE" id="PS50929"/>
    </source>
</evidence>
<dbReference type="CDD" id="cd18579">
    <property type="entry name" value="ABC_6TM_ABCC_D1"/>
    <property type="match status" value="1"/>
</dbReference>
<evidence type="ECO:0008006" key="14">
    <source>
        <dbReference type="Google" id="ProtNLM"/>
    </source>
</evidence>
<gene>
    <name evidence="12" type="ORF">Zmor_015754</name>
</gene>
<feature type="transmembrane region" description="Helical" evidence="9">
    <location>
        <begin position="204"/>
        <end position="226"/>
    </location>
</feature>
<comment type="caution">
    <text evidence="12">The sequence shown here is derived from an EMBL/GenBank/DDBJ whole genome shotgun (WGS) entry which is preliminary data.</text>
</comment>
<evidence type="ECO:0000256" key="3">
    <source>
        <dbReference type="ARBA" id="ARBA00022692"/>
    </source>
</evidence>
<protein>
    <recommendedName>
        <fullName evidence="14">Multidrug resistance-associated protein lethal(2)03659</fullName>
    </recommendedName>
</protein>
<dbReference type="GO" id="GO:0016887">
    <property type="term" value="F:ATP hydrolysis activity"/>
    <property type="evidence" value="ECO:0007669"/>
    <property type="project" value="InterPro"/>
</dbReference>
<sequence>MDRDNTVKRKTNPRVTANIFTLVTFLYTLKTYIKGFTKGLEINDVYDVLPDAHSGKLCQKLDHYWEKEKKTKDSPSICRAVFFCFGRTFLLVGIIQFVAETFNTIWSPEALSKLISYFNPGQTNLTKEDAIYYACLVIGINLTMSIVRSNFDIILAALSLKARAAIASLLYRKSLKVSSESLSDVTAGKIVTILSKDTDILETFFSSGNGIWIAMIQTCVICYLIYRKIGLASFAGITFFLVVFPLQVYIGTLTYSYKLKCSQKTDERLNLIREVLSAIKIIKMYTWEKFFEDKISDARKKELRKLHKLFYTRVWISIIGNLASKTAFFLFVMTYVWTGQNVSAETVYYILSCFNDLQGSLSDQIPFGFSQFAQLFAIATRIESVMKAPELPTKKTITDSKQAKVCLNNVDVTIHDTKVLENISLDISDGLNVVVGHTGSGKTTLLKTILGECHTTGKIDVCGKISYASQEPWLFPSTIKNNILFGEEFNQNRYHQILEICSLDYDLDLLPEGENTVVGESGLNLSKGQQARINLARALYRKSDIYLLDDCLASLDGNVSDSVFQKSICEFLNDKIRIFVTSSSDYAQRAEKVIVVNSKCVKFGDDVDKTRVSYTIDNIDGSARLNSTETHEEDSLEKQIYHEKKKSGVVPLNDYLTYVKHGGGPILFILIVSLFVLSQYATSYSDKLLSTWITLEQNLTNLKELNETDNLEYDNLYIERQHELGLYTTMVLTSILFVVIRSFSSFHFVRMASISIHKAMVRNIMNSTMKFFDTFFIGNVLNRFTKDFVTVDETLPFVAMNCFTLIFTVSGGIILLTTVNYIFLVESLVFLVAACLIKQFCQPTGRNLERLHMISRSPLTGHLNSTLEGLITIRSSNAQQIVTNEFDRHQDLFTSALFMVISNFAGLAIFLEYISIIFTSLIIFQLLLTDTGSSIGDVGLAITQAFSITGIITSGITSIADCENLMVSVERVLEFTKLEEEDKSGKNLGSWPELGSISFNDVSLTYNDTKMLRNINFDVNAKEKVGIIGRTGAGKSSIITSLFRIYQTEGKITIDEVDINEISLRWLRSNISLIPQDPYLFPGSIRENLDPMEQYTDEEIWKVLKELHLDAVIKELGTRVDKGTTFSTGQKQLLCFARVILRKNKIVILDEVTANVDKETEVLIEEIVQKQFKECTMLIVAHKSLAVLNCTKIMVLSSGRISEFDEPDKLFQNKNSFIHYINK</sequence>
<dbReference type="SUPFAM" id="SSF90123">
    <property type="entry name" value="ABC transporter transmembrane region"/>
    <property type="match status" value="2"/>
</dbReference>
<keyword evidence="6" id="KW-0067">ATP-binding</keyword>
<dbReference type="Proteomes" id="UP001168821">
    <property type="component" value="Unassembled WGS sequence"/>
</dbReference>
<dbReference type="Pfam" id="PF00664">
    <property type="entry name" value="ABC_membrane"/>
    <property type="match status" value="2"/>
</dbReference>
<feature type="transmembrane region" description="Helical" evidence="9">
    <location>
        <begin position="662"/>
        <end position="681"/>
    </location>
</feature>
<accession>A0AA38IKT7</accession>
<dbReference type="GO" id="GO:0005524">
    <property type="term" value="F:ATP binding"/>
    <property type="evidence" value="ECO:0007669"/>
    <property type="project" value="UniProtKB-KW"/>
</dbReference>
<feature type="transmembrane region" description="Helical" evidence="9">
    <location>
        <begin position="896"/>
        <end position="924"/>
    </location>
</feature>
<proteinExistence type="predicted"/>
<feature type="transmembrane region" description="Helical" evidence="9">
    <location>
        <begin position="314"/>
        <end position="337"/>
    </location>
</feature>
<evidence type="ECO:0000259" key="10">
    <source>
        <dbReference type="PROSITE" id="PS50893"/>
    </source>
</evidence>
<feature type="domain" description="ABC transmembrane type-1" evidence="11">
    <location>
        <begin position="80"/>
        <end position="374"/>
    </location>
</feature>
<reference evidence="12" key="1">
    <citation type="journal article" date="2023" name="G3 (Bethesda)">
        <title>Whole genome assemblies of Zophobas morio and Tenebrio molitor.</title>
        <authorList>
            <person name="Kaur S."/>
            <person name="Stinson S.A."/>
            <person name="diCenzo G.C."/>
        </authorList>
    </citation>
    <scope>NUCLEOTIDE SEQUENCE</scope>
    <source>
        <strain evidence="12">QUZm001</strain>
    </source>
</reference>
<keyword evidence="5" id="KW-0547">Nucleotide-binding</keyword>
<dbReference type="SUPFAM" id="SSF52540">
    <property type="entry name" value="P-loop containing nucleoside triphosphate hydrolases"/>
    <property type="match status" value="2"/>
</dbReference>
<dbReference type="GO" id="GO:0140359">
    <property type="term" value="F:ABC-type transporter activity"/>
    <property type="evidence" value="ECO:0007669"/>
    <property type="project" value="InterPro"/>
</dbReference>
<evidence type="ECO:0000256" key="8">
    <source>
        <dbReference type="ARBA" id="ARBA00023136"/>
    </source>
</evidence>
<dbReference type="PROSITE" id="PS50929">
    <property type="entry name" value="ABC_TM1F"/>
    <property type="match status" value="2"/>
</dbReference>
<dbReference type="EMBL" id="JALNTZ010000004">
    <property type="protein sequence ID" value="KAJ3656704.1"/>
    <property type="molecule type" value="Genomic_DNA"/>
</dbReference>
<dbReference type="InterPro" id="IPR044746">
    <property type="entry name" value="ABCC_6TM_D1"/>
</dbReference>
<dbReference type="InterPro" id="IPR011527">
    <property type="entry name" value="ABC1_TM_dom"/>
</dbReference>
<evidence type="ECO:0000256" key="7">
    <source>
        <dbReference type="ARBA" id="ARBA00022989"/>
    </source>
</evidence>
<evidence type="ECO:0000256" key="2">
    <source>
        <dbReference type="ARBA" id="ARBA00022448"/>
    </source>
</evidence>
<name>A0AA38IKT7_9CUCU</name>
<evidence type="ECO:0000256" key="1">
    <source>
        <dbReference type="ARBA" id="ARBA00004141"/>
    </source>
</evidence>
<dbReference type="InterPro" id="IPR044726">
    <property type="entry name" value="ABCC_6TM_D2"/>
</dbReference>
<dbReference type="Gene3D" id="1.20.1560.10">
    <property type="entry name" value="ABC transporter type 1, transmembrane domain"/>
    <property type="match status" value="2"/>
</dbReference>
<evidence type="ECO:0000256" key="6">
    <source>
        <dbReference type="ARBA" id="ARBA00022840"/>
    </source>
</evidence>
<dbReference type="SMART" id="SM00382">
    <property type="entry name" value="AAA"/>
    <property type="match status" value="2"/>
</dbReference>
<dbReference type="Pfam" id="PF00005">
    <property type="entry name" value="ABC_tran"/>
    <property type="match status" value="2"/>
</dbReference>